<dbReference type="GO" id="GO:0005829">
    <property type="term" value="C:cytosol"/>
    <property type="evidence" value="ECO:0007669"/>
    <property type="project" value="TreeGrafter"/>
</dbReference>
<name>A0A0H2VJG0_STAES</name>
<dbReference type="AlphaFoldDB" id="A0A0H2VJG0"/>
<dbReference type="GeneID" id="50018303"/>
<keyword evidence="6 9" id="KW-0662">Pyridine nucleotide biosynthesis</keyword>
<dbReference type="RefSeq" id="WP_001830368.1">
    <property type="nucleotide sequence ID" value="NC_004461.1"/>
</dbReference>
<dbReference type="NCBIfam" id="NF006694">
    <property type="entry name" value="PRK09243.1-1"/>
    <property type="match status" value="1"/>
</dbReference>
<evidence type="ECO:0000313" key="14">
    <source>
        <dbReference type="Proteomes" id="UP000001411"/>
    </source>
</evidence>
<evidence type="ECO:0000259" key="10">
    <source>
        <dbReference type="Pfam" id="PF04095"/>
    </source>
</evidence>
<accession>A0A0H2VJG0</accession>
<evidence type="ECO:0000256" key="7">
    <source>
        <dbReference type="ARBA" id="ARBA00022679"/>
    </source>
</evidence>
<keyword evidence="13" id="KW-0328">Glycosyltransferase</keyword>
<dbReference type="InterPro" id="IPR041619">
    <property type="entry name" value="NAPRTase_C"/>
</dbReference>
<evidence type="ECO:0000256" key="1">
    <source>
        <dbReference type="ARBA" id="ARBA00004952"/>
    </source>
</evidence>
<sequence>MYQYNDDSLMLHNDLYQINMAESYWNDGIHERIAVFDLYFRKMPFNSGYAVFNGLKRVVNFIENFGFTNEDITYLKSIGYEEDFLNYLKDLKFTGNIKSMQEGEICFGNEPLLRVEAPLIQAQLIETILLNIINFQTLIATKASRIRQIATHDTLMEFGTRRAQEIDAALWGARAAFIGGFDSTSNVRAGKLFNIPVSGTHAHALVQTYGDEYIAFKKYAERHKNCVFLVDTFHTLKSGVPTAIKVAKELGDTINFIGIRLDSGDIAYLSKEARRMLDEAGFTEAKIIASNDLDEQTITSLKAQGAKVDGWGVGTKLITGYDQPALGAVYKLVSIETDDGTMSDRIKLSNNAEKVTTPGKKNVYRIINNKTGKAEGDYITLEGENPNDESPLKMFHPVHTYKMKFIKSFKAVNLHQSIFENGKLVYHLPDEYEAQDYLKNNLSILWEENKRYLNPQDYPVDLSTKCWENKHKRIFEVAEHVKEMEDENE</sequence>
<dbReference type="InterPro" id="IPR006405">
    <property type="entry name" value="Nic_PRibTrfase_pncB"/>
</dbReference>
<comment type="similarity">
    <text evidence="2 9">Belongs to the NAPRTase family.</text>
</comment>
<evidence type="ECO:0000259" key="11">
    <source>
        <dbReference type="Pfam" id="PF17767"/>
    </source>
</evidence>
<dbReference type="PIRSF" id="PIRSF000484">
    <property type="entry name" value="NAPRT"/>
    <property type="match status" value="1"/>
</dbReference>
<dbReference type="NCBIfam" id="NF006697">
    <property type="entry name" value="PRK09243.1-4"/>
    <property type="match status" value="1"/>
</dbReference>
<evidence type="ECO:0000256" key="8">
    <source>
        <dbReference type="ARBA" id="ARBA00048668"/>
    </source>
</evidence>
<dbReference type="OrthoDB" id="9770610at2"/>
<dbReference type="InterPro" id="IPR013785">
    <property type="entry name" value="Aldolase_TIM"/>
</dbReference>
<evidence type="ECO:0000256" key="9">
    <source>
        <dbReference type="RuleBase" id="RU365100"/>
    </source>
</evidence>
<evidence type="ECO:0000256" key="5">
    <source>
        <dbReference type="ARBA" id="ARBA00022598"/>
    </source>
</evidence>
<dbReference type="NCBIfam" id="TIGR01513">
    <property type="entry name" value="NAPRTase_put"/>
    <property type="match status" value="1"/>
</dbReference>
<dbReference type="SUPFAM" id="SSF54675">
    <property type="entry name" value="Nicotinate/Quinolinate PRTase N-terminal domain-like"/>
    <property type="match status" value="1"/>
</dbReference>
<comment type="catalytic activity">
    <reaction evidence="8 9">
        <text>5-phospho-alpha-D-ribose 1-diphosphate + nicotinate + ATP + H2O = nicotinate beta-D-ribonucleotide + ADP + phosphate + diphosphate</text>
        <dbReference type="Rhea" id="RHEA:36163"/>
        <dbReference type="ChEBI" id="CHEBI:15377"/>
        <dbReference type="ChEBI" id="CHEBI:30616"/>
        <dbReference type="ChEBI" id="CHEBI:32544"/>
        <dbReference type="ChEBI" id="CHEBI:33019"/>
        <dbReference type="ChEBI" id="CHEBI:43474"/>
        <dbReference type="ChEBI" id="CHEBI:57502"/>
        <dbReference type="ChEBI" id="CHEBI:58017"/>
        <dbReference type="ChEBI" id="CHEBI:456216"/>
        <dbReference type="EC" id="6.3.4.21"/>
    </reaction>
</comment>
<dbReference type="Pfam" id="PF17767">
    <property type="entry name" value="NAPRTase_N"/>
    <property type="match status" value="1"/>
</dbReference>
<dbReference type="PANTHER" id="PTHR11098:SF1">
    <property type="entry name" value="NICOTINATE PHOSPHORIBOSYLTRANSFERASE"/>
    <property type="match status" value="1"/>
</dbReference>
<dbReference type="Pfam" id="PF17956">
    <property type="entry name" value="NAPRTase_C"/>
    <property type="match status" value="1"/>
</dbReference>
<dbReference type="Pfam" id="PF04095">
    <property type="entry name" value="NAPRTase"/>
    <property type="match status" value="1"/>
</dbReference>
<evidence type="ECO:0000313" key="13">
    <source>
        <dbReference type="EMBL" id="AAO05196.1"/>
    </source>
</evidence>
<evidence type="ECO:0000259" key="12">
    <source>
        <dbReference type="Pfam" id="PF17956"/>
    </source>
</evidence>
<dbReference type="EC" id="6.3.4.21" evidence="3 9"/>
<evidence type="ECO:0000256" key="4">
    <source>
        <dbReference type="ARBA" id="ARBA00022553"/>
    </source>
</evidence>
<dbReference type="NCBIfam" id="NF006695">
    <property type="entry name" value="PRK09243.1-2"/>
    <property type="match status" value="1"/>
</dbReference>
<dbReference type="InterPro" id="IPR007229">
    <property type="entry name" value="Nic_PRibTrfase-Fam"/>
</dbReference>
<dbReference type="GO" id="GO:0004516">
    <property type="term" value="F:nicotinate phosphoribosyltransferase activity"/>
    <property type="evidence" value="ECO:0007669"/>
    <property type="project" value="UniProtKB-UniRule"/>
</dbReference>
<protein>
    <recommendedName>
        <fullName evidence="3 9">Nicotinate phosphoribosyltransferase</fullName>
        <ecNumber evidence="3 9">6.3.4.21</ecNumber>
    </recommendedName>
</protein>
<feature type="domain" description="Nicotinate phosphoribosyltransferase C-terminal" evidence="12">
    <location>
        <begin position="360"/>
        <end position="469"/>
    </location>
</feature>
<dbReference type="Gene3D" id="3.20.140.10">
    <property type="entry name" value="nicotinate phosphoribosyltransferase"/>
    <property type="match status" value="1"/>
</dbReference>
<keyword evidence="7 9" id="KW-0808">Transferase</keyword>
<dbReference type="Gene3D" id="3.20.20.70">
    <property type="entry name" value="Aldolase class I"/>
    <property type="match status" value="1"/>
</dbReference>
<comment type="pathway">
    <text evidence="1 9">Cofactor biosynthesis; NAD(+) biosynthesis; nicotinate D-ribonucleotide from nicotinate: step 1/1.</text>
</comment>
<dbReference type="GO" id="GO:0047280">
    <property type="term" value="F:nicotinamide phosphoribosyltransferase activity"/>
    <property type="evidence" value="ECO:0007669"/>
    <property type="project" value="UniProtKB-ARBA"/>
</dbReference>
<gene>
    <name evidence="13" type="ordered locus">SE_1597</name>
</gene>
<dbReference type="eggNOG" id="COG1488">
    <property type="taxonomic scope" value="Bacteria"/>
</dbReference>
<dbReference type="InterPro" id="IPR036068">
    <property type="entry name" value="Nicotinate_pribotase-like_C"/>
</dbReference>
<feature type="domain" description="Nicotinate phosphoribosyltransferase N-terminal" evidence="11">
    <location>
        <begin position="11"/>
        <end position="134"/>
    </location>
</feature>
<dbReference type="CDD" id="cd01570">
    <property type="entry name" value="NAPRTase_A"/>
    <property type="match status" value="1"/>
</dbReference>
<dbReference type="InterPro" id="IPR041525">
    <property type="entry name" value="N/Namide_PRibTrfase"/>
</dbReference>
<organism evidence="13 14">
    <name type="scientific">Staphylococcus epidermidis (strain ATCC 12228 / FDA PCI 1200)</name>
    <dbReference type="NCBI Taxonomy" id="176280"/>
    <lineage>
        <taxon>Bacteria</taxon>
        <taxon>Bacillati</taxon>
        <taxon>Bacillota</taxon>
        <taxon>Bacilli</taxon>
        <taxon>Bacillales</taxon>
        <taxon>Staphylococcaceae</taxon>
        <taxon>Staphylococcus</taxon>
    </lineage>
</organism>
<dbReference type="EMBL" id="AE015929">
    <property type="protein sequence ID" value="AAO05196.1"/>
    <property type="molecule type" value="Genomic_DNA"/>
</dbReference>
<dbReference type="GO" id="GO:0034355">
    <property type="term" value="P:NAD+ biosynthetic process via the salvage pathway"/>
    <property type="evidence" value="ECO:0007669"/>
    <property type="project" value="UniProtKB-ARBA"/>
</dbReference>
<proteinExistence type="inferred from homology"/>
<dbReference type="PATRIC" id="fig|176280.10.peg.1561"/>
<dbReference type="NCBIfam" id="NF009131">
    <property type="entry name" value="PRK12484.1"/>
    <property type="match status" value="1"/>
</dbReference>
<comment type="PTM">
    <text evidence="9">Transiently phosphorylated on a His residue during the reaction cycle. Phosphorylation strongly increases the affinity for substrates and increases the rate of nicotinate D-ribonucleotide production. Dephosphorylation regenerates the low-affinity form of the enzyme, leading to product release.</text>
</comment>
<dbReference type="InterPro" id="IPR040727">
    <property type="entry name" value="NAPRTase_N"/>
</dbReference>
<dbReference type="FunFam" id="3.20.20.70:FF:000076">
    <property type="entry name" value="Nicotinate phosphoribosyltransferase"/>
    <property type="match status" value="1"/>
</dbReference>
<evidence type="ECO:0000256" key="6">
    <source>
        <dbReference type="ARBA" id="ARBA00022642"/>
    </source>
</evidence>
<reference evidence="13 14" key="1">
    <citation type="journal article" date="2003" name="Mol. Microbiol.">
        <title>Genome-based analysis of virulence genes in a non-biofilm-forming Staphylococcus epidermidis strain (ATCC 12228).</title>
        <authorList>
            <person name="Zhang Y.Q."/>
            <person name="Ren S.X."/>
            <person name="Li H.L."/>
            <person name="Wang Y.X."/>
            <person name="Fu G."/>
            <person name="Yang J."/>
            <person name="Qin Z.Q."/>
            <person name="Miao Y.G."/>
            <person name="Wang W.Y."/>
            <person name="Chen R.S."/>
            <person name="Shen Y."/>
            <person name="Chen Z."/>
            <person name="Yuan Z.H."/>
            <person name="Zhao G.P."/>
            <person name="Qu D."/>
            <person name="Danchin A."/>
            <person name="Wen Y.M."/>
        </authorList>
    </citation>
    <scope>NUCLEOTIDE SEQUENCE [LARGE SCALE GENOMIC DNA]</scope>
    <source>
        <strain evidence="14">ATCC 12228 / FDA PCI 1200</strain>
    </source>
</reference>
<dbReference type="PANTHER" id="PTHR11098">
    <property type="entry name" value="NICOTINATE PHOSPHORIBOSYLTRANSFERASE"/>
    <property type="match status" value="1"/>
</dbReference>
<dbReference type="UniPathway" id="UPA00253">
    <property type="reaction ID" value="UER00457"/>
</dbReference>
<dbReference type="SUPFAM" id="SSF51690">
    <property type="entry name" value="Nicotinate/Quinolinate PRTase C-terminal domain-like"/>
    <property type="match status" value="1"/>
</dbReference>
<keyword evidence="5 9" id="KW-0436">Ligase</keyword>
<evidence type="ECO:0000256" key="3">
    <source>
        <dbReference type="ARBA" id="ARBA00013236"/>
    </source>
</evidence>
<feature type="domain" description="Nicotinate/nicotinamide phosphoribosyltransferase" evidence="10">
    <location>
        <begin position="155"/>
        <end position="338"/>
    </location>
</feature>
<keyword evidence="4" id="KW-0597">Phosphoprotein</keyword>
<dbReference type="Proteomes" id="UP000001411">
    <property type="component" value="Chromosome"/>
</dbReference>
<dbReference type="HOGENOM" id="CLU_025154_2_1_9"/>
<comment type="function">
    <text evidence="9">Catalyzes the first step in the biosynthesis of NAD from nicotinic acid, the ATP-dependent synthesis of beta-nicotinate D-ribonucleotide from nicotinate and 5-phospho-D-ribose 1-phosphate.</text>
</comment>
<evidence type="ECO:0000256" key="2">
    <source>
        <dbReference type="ARBA" id="ARBA00010897"/>
    </source>
</evidence>
<dbReference type="KEGG" id="sep:SE_1597"/>